<comment type="caution">
    <text evidence="1">The sequence shown here is derived from an EMBL/GenBank/DDBJ whole genome shotgun (WGS) entry which is preliminary data.</text>
</comment>
<evidence type="ECO:0000313" key="2">
    <source>
        <dbReference type="Proteomes" id="UP001165960"/>
    </source>
</evidence>
<accession>A0ACC2S3P1</accession>
<protein>
    <submittedName>
        <fullName evidence="1">Cytochrome c oxidase copper chaperone</fullName>
    </submittedName>
</protein>
<dbReference type="EMBL" id="QTSX02005844">
    <property type="protein sequence ID" value="KAJ9056944.1"/>
    <property type="molecule type" value="Genomic_DNA"/>
</dbReference>
<keyword evidence="2" id="KW-1185">Reference proteome</keyword>
<dbReference type="Proteomes" id="UP001165960">
    <property type="component" value="Unassembled WGS sequence"/>
</dbReference>
<gene>
    <name evidence="1" type="primary">COX17_1</name>
    <name evidence="1" type="ORF">DSO57_1027229</name>
</gene>
<proteinExistence type="predicted"/>
<name>A0ACC2S3P1_9FUNG</name>
<organism evidence="1 2">
    <name type="scientific">Entomophthora muscae</name>
    <dbReference type="NCBI Taxonomy" id="34485"/>
    <lineage>
        <taxon>Eukaryota</taxon>
        <taxon>Fungi</taxon>
        <taxon>Fungi incertae sedis</taxon>
        <taxon>Zoopagomycota</taxon>
        <taxon>Entomophthoromycotina</taxon>
        <taxon>Entomophthoromycetes</taxon>
        <taxon>Entomophthorales</taxon>
        <taxon>Entomophthoraceae</taxon>
        <taxon>Entomophthora</taxon>
    </lineage>
</organism>
<evidence type="ECO:0000313" key="1">
    <source>
        <dbReference type="EMBL" id="KAJ9056944.1"/>
    </source>
</evidence>
<reference evidence="1" key="1">
    <citation type="submission" date="2022-04" db="EMBL/GenBank/DDBJ databases">
        <title>Genome of the entomopathogenic fungus Entomophthora muscae.</title>
        <authorList>
            <person name="Elya C."/>
            <person name="Lovett B.R."/>
            <person name="Lee E."/>
            <person name="Macias A.M."/>
            <person name="Hajek A.E."/>
            <person name="De Bivort B.L."/>
            <person name="Kasson M.T."/>
            <person name="De Fine Licht H.H."/>
            <person name="Stajich J.E."/>
        </authorList>
    </citation>
    <scope>NUCLEOTIDE SEQUENCE</scope>
    <source>
        <strain evidence="1">Berkeley</strain>
    </source>
</reference>
<sequence length="65" mass="7085">MSNKATASKPVTSEPTAKDERPKPCCACPVTKKARDECIFANGEESCLELIAAHKKCMRDLGFNI</sequence>